<evidence type="ECO:0000256" key="2">
    <source>
        <dbReference type="ARBA" id="ARBA00022630"/>
    </source>
</evidence>
<organism evidence="8 9">
    <name type="scientific">Sulfitobacter pacificus</name>
    <dbReference type="NCBI Taxonomy" id="1499314"/>
    <lineage>
        <taxon>Bacteria</taxon>
        <taxon>Pseudomonadati</taxon>
        <taxon>Pseudomonadota</taxon>
        <taxon>Alphaproteobacteria</taxon>
        <taxon>Rhodobacterales</taxon>
        <taxon>Roseobacteraceae</taxon>
        <taxon>Sulfitobacter</taxon>
    </lineage>
</organism>
<keyword evidence="9" id="KW-1185">Reference proteome</keyword>
<reference evidence="8" key="1">
    <citation type="journal article" date="2014" name="Int. J. Syst. Evol. Microbiol.">
        <title>Complete genome of a new Firmicutes species belonging to the dominant human colonic microbiota ('Ruminococcus bicirculans') reveals two chromosomes and a selective capacity to utilize plant glucans.</title>
        <authorList>
            <consortium name="NISC Comparative Sequencing Program"/>
            <person name="Wegmann U."/>
            <person name="Louis P."/>
            <person name="Goesmann A."/>
            <person name="Henrissat B."/>
            <person name="Duncan S.H."/>
            <person name="Flint H.J."/>
        </authorList>
    </citation>
    <scope>NUCLEOTIDE SEQUENCE</scope>
    <source>
        <strain evidence="8">NBRC 109915</strain>
    </source>
</reference>
<keyword evidence="4" id="KW-0521">NADP</keyword>
<dbReference type="PANTHER" id="PTHR23023">
    <property type="entry name" value="DIMETHYLANILINE MONOOXYGENASE"/>
    <property type="match status" value="1"/>
</dbReference>
<name>A0ABQ5VJZ0_9RHOB</name>
<evidence type="ECO:0000256" key="3">
    <source>
        <dbReference type="ARBA" id="ARBA00022827"/>
    </source>
</evidence>
<dbReference type="Gene3D" id="3.50.50.60">
    <property type="entry name" value="FAD/NAD(P)-binding domain"/>
    <property type="match status" value="2"/>
</dbReference>
<evidence type="ECO:0000256" key="7">
    <source>
        <dbReference type="ARBA" id="ARBA00035159"/>
    </source>
</evidence>
<dbReference type="RefSeq" id="WP_284373362.1">
    <property type="nucleotide sequence ID" value="NZ_BSNL01000001.1"/>
</dbReference>
<evidence type="ECO:0000256" key="6">
    <source>
        <dbReference type="ARBA" id="ARBA00034528"/>
    </source>
</evidence>
<dbReference type="InterPro" id="IPR036188">
    <property type="entry name" value="FAD/NAD-bd_sf"/>
</dbReference>
<evidence type="ECO:0000313" key="9">
    <source>
        <dbReference type="Proteomes" id="UP001161388"/>
    </source>
</evidence>
<dbReference type="InterPro" id="IPR050346">
    <property type="entry name" value="FMO-like"/>
</dbReference>
<dbReference type="EC" id="1.14.13.148" evidence="6"/>
<evidence type="ECO:0000256" key="1">
    <source>
        <dbReference type="ARBA" id="ARBA00009183"/>
    </source>
</evidence>
<evidence type="ECO:0000256" key="5">
    <source>
        <dbReference type="ARBA" id="ARBA00023002"/>
    </source>
</evidence>
<gene>
    <name evidence="8" type="ORF">GCM10007927_21920</name>
</gene>
<dbReference type="PIRSF" id="PIRSF000332">
    <property type="entry name" value="FMO"/>
    <property type="match status" value="1"/>
</dbReference>
<evidence type="ECO:0000256" key="4">
    <source>
        <dbReference type="ARBA" id="ARBA00022857"/>
    </source>
</evidence>
<dbReference type="Pfam" id="PF00743">
    <property type="entry name" value="FMO-like"/>
    <property type="match status" value="1"/>
</dbReference>
<dbReference type="Proteomes" id="UP001161388">
    <property type="component" value="Unassembled WGS sequence"/>
</dbReference>
<reference evidence="8" key="2">
    <citation type="submission" date="2023-01" db="EMBL/GenBank/DDBJ databases">
        <title>Draft genome sequence of Sulfitobacter pacificus strain NBRC 109915.</title>
        <authorList>
            <person name="Sun Q."/>
            <person name="Mori K."/>
        </authorList>
    </citation>
    <scope>NUCLEOTIDE SEQUENCE</scope>
    <source>
        <strain evidence="8">NBRC 109915</strain>
    </source>
</reference>
<protein>
    <recommendedName>
        <fullName evidence="7">Trimethylamine monooxygenase</fullName>
        <ecNumber evidence="6">1.14.13.148</ecNumber>
    </recommendedName>
</protein>
<dbReference type="InterPro" id="IPR000960">
    <property type="entry name" value="Flavin_mOase"/>
</dbReference>
<dbReference type="SUPFAM" id="SSF51905">
    <property type="entry name" value="FAD/NAD(P)-binding domain"/>
    <property type="match status" value="2"/>
</dbReference>
<comment type="similarity">
    <text evidence="1">Belongs to the FMO family.</text>
</comment>
<comment type="caution">
    <text evidence="8">The sequence shown here is derived from an EMBL/GenBank/DDBJ whole genome shotgun (WGS) entry which is preliminary data.</text>
</comment>
<proteinExistence type="inferred from homology"/>
<keyword evidence="2" id="KW-0285">Flavoprotein</keyword>
<keyword evidence="3" id="KW-0274">FAD</keyword>
<dbReference type="PRINTS" id="PR00370">
    <property type="entry name" value="FMOXYGENASE"/>
</dbReference>
<dbReference type="InterPro" id="IPR020946">
    <property type="entry name" value="Flavin_mOase-like"/>
</dbReference>
<evidence type="ECO:0000313" key="8">
    <source>
        <dbReference type="EMBL" id="GLQ27389.1"/>
    </source>
</evidence>
<dbReference type="EMBL" id="BSNL01000001">
    <property type="protein sequence ID" value="GLQ27389.1"/>
    <property type="molecule type" value="Genomic_DNA"/>
</dbReference>
<keyword evidence="5" id="KW-0560">Oxidoreductase</keyword>
<sequence>MVNRKTVAVIGGGVSGLAAARAFDEQGHRVLGYERTHDIGGVWEPSRSYPGVRTQSPKDFYRYTDMAMPDDYPEWPSGQQVHAYLHRFADKHDLHRLFSLNTGVRSVDRRADGAPGWRLTLESAGRSVVQEVDFVAVCTGQFSDKNIITHPGQDAFLAQGGQVIHSSEYIDPTTVQGKRLVVLGGSKSATDIAVNAVENGAKQVTMVYRHNVWRIPYHIGGINFKWLLYPRFQEVQFNGWGRSPLQKAVAAIAKPFVWANLKGLETMISVQEGLKKHNMKPTVPIDAEVGCTIPLMTEGLMKYVRAGKIKPVIGTYDRYEGDEIVLSNGERVGCDLSVLAVGWQLGFPFLNQDSLDKLIDRDGLYKLYRFCVNPDLPDLGFVGIASSFATVLNADMMAKWLVRFADGQLARQPSDAEMRDNIEMMLNWKRHERPAAQPYGGLCTAPFHLKYFEELLEDIGAKKCRPVYPRAEVYHQSLRAAPDYRAG</sequence>
<accession>A0ABQ5VJZ0</accession>